<dbReference type="RefSeq" id="WP_186528445.1">
    <property type="nucleotide sequence ID" value="NZ_JABWQP020000001.1"/>
</dbReference>
<evidence type="ECO:0000313" key="2">
    <source>
        <dbReference type="EMBL" id="MBC3340440.1"/>
    </source>
</evidence>
<reference evidence="3" key="3">
    <citation type="submission" date="2021-06" db="EMBL/GenBank/DDBJ databases">
        <title>Updating the genus Pseudomonas: Description of 43 new species and partition of the Pseudomonas putida group.</title>
        <authorList>
            <person name="Girard L."/>
            <person name="Lood C."/>
            <person name="Vandamme P."/>
            <person name="Rokni-Zadeh H."/>
            <person name="Van Noort V."/>
            <person name="Hofte M."/>
            <person name="Lavigne R."/>
            <person name="De Mot R."/>
        </authorList>
    </citation>
    <scope>NUCLEOTIDE SEQUENCE</scope>
    <source>
        <strain evidence="3">SWRI153</strain>
    </source>
</reference>
<protein>
    <submittedName>
        <fullName evidence="2">DUF4381 domain-containing protein</fullName>
    </submittedName>
</protein>
<dbReference type="AlphaFoldDB" id="A0A923EZL4"/>
<evidence type="ECO:0000256" key="1">
    <source>
        <dbReference type="SAM" id="Phobius"/>
    </source>
</evidence>
<evidence type="ECO:0000313" key="4">
    <source>
        <dbReference type="Proteomes" id="UP000648816"/>
    </source>
</evidence>
<dbReference type="EMBL" id="JABWQP010000001">
    <property type="protein sequence ID" value="MBC3340440.1"/>
    <property type="molecule type" value="Genomic_DNA"/>
</dbReference>
<keyword evidence="4" id="KW-1185">Reference proteome</keyword>
<dbReference type="EMBL" id="JABWQP020000001">
    <property type="protein sequence ID" value="MBV4484821.1"/>
    <property type="molecule type" value="Genomic_DNA"/>
</dbReference>
<reference evidence="2 4" key="1">
    <citation type="journal article" date="2020" name="Microorganisms">
        <title>Reliable Identification of Environmental Pseudomonas Isolates Using the rpoD Gene.</title>
        <authorList>
            <consortium name="The Broad Institute Genome Sequencing Platform"/>
            <person name="Girard L."/>
            <person name="Lood C."/>
            <person name="Rokni-Zadeh H."/>
            <person name="van Noort V."/>
            <person name="Lavigne R."/>
            <person name="De Mot R."/>
        </authorList>
    </citation>
    <scope>NUCLEOTIDE SEQUENCE</scope>
    <source>
        <strain evidence="2 4">SWRI153</strain>
    </source>
</reference>
<comment type="caution">
    <text evidence="2">The sequence shown here is derived from an EMBL/GenBank/DDBJ whole genome shotgun (WGS) entry which is preliminary data.</text>
</comment>
<dbReference type="InterPro" id="IPR025489">
    <property type="entry name" value="DUF4381"/>
</dbReference>
<dbReference type="Pfam" id="PF14316">
    <property type="entry name" value="DUF4381"/>
    <property type="match status" value="2"/>
</dbReference>
<keyword evidence="1" id="KW-0812">Transmembrane</keyword>
<gene>
    <name evidence="3" type="ORF">HU727_004400</name>
    <name evidence="2" type="ORF">HU727_02210</name>
</gene>
<evidence type="ECO:0000313" key="3">
    <source>
        <dbReference type="EMBL" id="MBV4484821.1"/>
    </source>
</evidence>
<reference evidence="2" key="2">
    <citation type="submission" date="2020-07" db="EMBL/GenBank/DDBJ databases">
        <authorList>
            <person name="Lood C."/>
            <person name="Girard L."/>
        </authorList>
    </citation>
    <scope>NUCLEOTIDE SEQUENCE</scope>
    <source>
        <strain evidence="2">SWRI153</strain>
    </source>
</reference>
<sequence length="199" mass="22339">MNPSIPSIDQLKELPLPAPVSYAPQTWGWWVLLAALVLAALIIGVRRYRQWRRDQYRREGLARLAQLRDRSDDLNALRELPELLKRVALSMPVQPNHRNAFPVGASLLAKRSAHPISGSTDIALARAGSLPPGPAAIKGDRWQNFLQRHCKKKLPADFSDQLAQLAYAPDATLRALPAPQRQALFDTCQYWLEHHHVAA</sequence>
<organism evidence="2">
    <name type="scientific">Pseudomonas khorasanensis</name>
    <dbReference type="NCBI Taxonomy" id="2745508"/>
    <lineage>
        <taxon>Bacteria</taxon>
        <taxon>Pseudomonadati</taxon>
        <taxon>Pseudomonadota</taxon>
        <taxon>Gammaproteobacteria</taxon>
        <taxon>Pseudomonadales</taxon>
        <taxon>Pseudomonadaceae</taxon>
        <taxon>Pseudomonas</taxon>
    </lineage>
</organism>
<name>A0A923EZL4_9PSED</name>
<accession>A0A923EZL4</accession>
<feature type="transmembrane region" description="Helical" evidence="1">
    <location>
        <begin position="27"/>
        <end position="48"/>
    </location>
</feature>
<dbReference type="Proteomes" id="UP000648816">
    <property type="component" value="Unassembled WGS sequence"/>
</dbReference>
<keyword evidence="1" id="KW-1133">Transmembrane helix</keyword>
<proteinExistence type="predicted"/>
<keyword evidence="1" id="KW-0472">Membrane</keyword>